<gene>
    <name evidence="1" type="ORF">BACCAP_03660</name>
</gene>
<accession>A6NZK9</accession>
<dbReference type="AlphaFoldDB" id="A6NZK9"/>
<name>A6NZK9_9FIRM</name>
<reference evidence="1 2" key="1">
    <citation type="submission" date="2007-04" db="EMBL/GenBank/DDBJ databases">
        <authorList>
            <person name="Fulton L."/>
            <person name="Clifton S."/>
            <person name="Fulton B."/>
            <person name="Xu J."/>
            <person name="Minx P."/>
            <person name="Pepin K.H."/>
            <person name="Johnson M."/>
            <person name="Thiruvilangam P."/>
            <person name="Bhonagiri V."/>
            <person name="Nash W.E."/>
            <person name="Mardis E.R."/>
            <person name="Wilson R.K."/>
        </authorList>
    </citation>
    <scope>NUCLEOTIDE SEQUENCE [LARGE SCALE GENOMIC DNA]</scope>
    <source>
        <strain evidence="1 2">ATCC 29799</strain>
    </source>
</reference>
<sequence>MHQARIRQNGAALEGRHRFFMLRKSKSGAWRLPCPACIRLDFGT</sequence>
<evidence type="ECO:0000313" key="1">
    <source>
        <dbReference type="EMBL" id="EDM98858.1"/>
    </source>
</evidence>
<dbReference type="EMBL" id="AAXG02000032">
    <property type="protein sequence ID" value="EDM98858.1"/>
    <property type="molecule type" value="Genomic_DNA"/>
</dbReference>
<reference evidence="1 2" key="2">
    <citation type="submission" date="2007-06" db="EMBL/GenBank/DDBJ databases">
        <title>Draft genome sequence of Pseudoflavonifractor capillosus ATCC 29799.</title>
        <authorList>
            <person name="Sudarsanam P."/>
            <person name="Ley R."/>
            <person name="Guruge J."/>
            <person name="Turnbaugh P.J."/>
            <person name="Mahowald M."/>
            <person name="Liep D."/>
            <person name="Gordon J."/>
        </authorList>
    </citation>
    <scope>NUCLEOTIDE SEQUENCE [LARGE SCALE GENOMIC DNA]</scope>
    <source>
        <strain evidence="1 2">ATCC 29799</strain>
    </source>
</reference>
<comment type="caution">
    <text evidence="1">The sequence shown here is derived from an EMBL/GenBank/DDBJ whole genome shotgun (WGS) entry which is preliminary data.</text>
</comment>
<protein>
    <submittedName>
        <fullName evidence="1">Uncharacterized protein</fullName>
    </submittedName>
</protein>
<organism evidence="1 2">
    <name type="scientific">Pseudoflavonifractor capillosus ATCC 29799</name>
    <dbReference type="NCBI Taxonomy" id="411467"/>
    <lineage>
        <taxon>Bacteria</taxon>
        <taxon>Bacillati</taxon>
        <taxon>Bacillota</taxon>
        <taxon>Clostridia</taxon>
        <taxon>Eubacteriales</taxon>
        <taxon>Oscillospiraceae</taxon>
        <taxon>Pseudoflavonifractor</taxon>
    </lineage>
</organism>
<dbReference type="Proteomes" id="UP000003639">
    <property type="component" value="Unassembled WGS sequence"/>
</dbReference>
<proteinExistence type="predicted"/>
<keyword evidence="2" id="KW-1185">Reference proteome</keyword>
<evidence type="ECO:0000313" key="2">
    <source>
        <dbReference type="Proteomes" id="UP000003639"/>
    </source>
</evidence>